<evidence type="ECO:0000313" key="3">
    <source>
        <dbReference type="EMBL" id="MEQ4486728.1"/>
    </source>
</evidence>
<dbReference type="RefSeq" id="WP_232189809.1">
    <property type="nucleotide sequence ID" value="NZ_JAIOAP010000023.1"/>
</dbReference>
<reference evidence="3 4" key="1">
    <citation type="journal article" date="2023" name="Genome Announc.">
        <title>Pan-Genome Analyses of the Genus Cohnella and Proposal of the Novel Species Cohnella silvisoli sp. nov., Isolated from Forest Soil.</title>
        <authorList>
            <person name="Wang C."/>
            <person name="Mao L."/>
            <person name="Bao G."/>
            <person name="Zhu H."/>
        </authorList>
    </citation>
    <scope>NUCLEOTIDE SEQUENCE [LARGE SCALE GENOMIC DNA]</scope>
    <source>
        <strain evidence="3 4">NL03-T5-1</strain>
    </source>
</reference>
<gene>
    <name evidence="3" type="ORF">QJS35_30560</name>
</gene>
<accession>A0ABV1L3V5</accession>
<keyword evidence="4" id="KW-1185">Reference proteome</keyword>
<evidence type="ECO:0000313" key="4">
    <source>
        <dbReference type="Proteomes" id="UP001493487"/>
    </source>
</evidence>
<evidence type="ECO:0000259" key="2">
    <source>
        <dbReference type="Pfam" id="PF26160"/>
    </source>
</evidence>
<comment type="caution">
    <text evidence="3">The sequence shown here is derived from an EMBL/GenBank/DDBJ whole genome shotgun (WGS) entry which is preliminary data.</text>
</comment>
<evidence type="ECO:0000256" key="1">
    <source>
        <dbReference type="SAM" id="MobiDB-lite"/>
    </source>
</evidence>
<protein>
    <recommendedName>
        <fullName evidence="2">YqzN/YkzM domain-containing protein</fullName>
    </recommendedName>
</protein>
<sequence length="66" mass="7585">MSKQDQDVPDQDNSSEPMYSKRQLLAASRFTPVQKDVLTAVLTDYEQYTIDKAERMIADFEQGKVN</sequence>
<proteinExistence type="predicted"/>
<feature type="region of interest" description="Disordered" evidence="1">
    <location>
        <begin position="1"/>
        <end position="21"/>
    </location>
</feature>
<dbReference type="Pfam" id="PF26160">
    <property type="entry name" value="YqzN_YkzM"/>
    <property type="match status" value="1"/>
</dbReference>
<dbReference type="EMBL" id="JASKHM010000024">
    <property type="protein sequence ID" value="MEQ4486728.1"/>
    <property type="molecule type" value="Genomic_DNA"/>
</dbReference>
<name>A0ABV1L3V5_9BACL</name>
<organism evidence="3 4">
    <name type="scientific">Cohnella silvisoli</name>
    <dbReference type="NCBI Taxonomy" id="2873699"/>
    <lineage>
        <taxon>Bacteria</taxon>
        <taxon>Bacillati</taxon>
        <taxon>Bacillota</taxon>
        <taxon>Bacilli</taxon>
        <taxon>Bacillales</taxon>
        <taxon>Paenibacillaceae</taxon>
        <taxon>Cohnella</taxon>
    </lineage>
</organism>
<dbReference type="InterPro" id="IPR058869">
    <property type="entry name" value="YqzN_YkzM"/>
</dbReference>
<dbReference type="Proteomes" id="UP001493487">
    <property type="component" value="Unassembled WGS sequence"/>
</dbReference>
<feature type="domain" description="YqzN/YkzM" evidence="2">
    <location>
        <begin position="16"/>
        <end position="64"/>
    </location>
</feature>